<dbReference type="Proteomes" id="UP000008672">
    <property type="component" value="Unassembled WGS sequence"/>
</dbReference>
<dbReference type="GO" id="GO:0006355">
    <property type="term" value="P:regulation of DNA-templated transcription"/>
    <property type="evidence" value="ECO:0007669"/>
    <property type="project" value="InterPro"/>
</dbReference>
<dbReference type="Pfam" id="PF00010">
    <property type="entry name" value="HLH"/>
    <property type="match status" value="1"/>
</dbReference>
<sequence>MAPSNSIVDSTRDELTPKEESKLRRPAVEKMRRDRINGSIETESQKHHPSSKLEKAGILEMAVSYLKQQSQQQLRTADFKRRLQQDYTKGYSRCLQETLSYLSLHDPKKDTGPKLLSHFHRAESPAKDPCLPMSPLHSGSRPTSLTTALWRPW</sequence>
<dbReference type="STRING" id="7897.ENSLACP00000021791"/>
<evidence type="ECO:0008006" key="11">
    <source>
        <dbReference type="Google" id="ProtNLM"/>
    </source>
</evidence>
<dbReference type="Bgee" id="ENSLACG00000019150">
    <property type="expression patterns" value="Expressed in muscle tissue and 3 other cell types or tissues"/>
</dbReference>
<gene>
    <name evidence="9" type="primary">LOC102362008</name>
</gene>
<protein>
    <recommendedName>
        <fullName evidence="11">BHLH domain-containing protein</fullName>
    </recommendedName>
</protein>
<keyword evidence="5" id="KW-0539">Nucleus</keyword>
<evidence type="ECO:0000256" key="4">
    <source>
        <dbReference type="ARBA" id="ARBA00023163"/>
    </source>
</evidence>
<dbReference type="AlphaFoldDB" id="H3BIS0"/>
<feature type="compositionally biased region" description="Basic and acidic residues" evidence="6">
    <location>
        <begin position="10"/>
        <end position="36"/>
    </location>
</feature>
<feature type="region of interest" description="Disordered" evidence="6">
    <location>
        <begin position="126"/>
        <end position="153"/>
    </location>
</feature>
<dbReference type="EMBL" id="AFYH01000966">
    <property type="status" value="NOT_ANNOTATED_CDS"/>
    <property type="molecule type" value="Genomic_DNA"/>
</dbReference>
<dbReference type="GeneTree" id="ENSGT00940000163190"/>
<dbReference type="GeneID" id="102362008"/>
<feature type="region of interest" description="Disordered" evidence="6">
    <location>
        <begin position="1"/>
        <end position="54"/>
    </location>
</feature>
<evidence type="ECO:0000256" key="1">
    <source>
        <dbReference type="ARBA" id="ARBA00004123"/>
    </source>
</evidence>
<dbReference type="GO" id="GO:0046983">
    <property type="term" value="F:protein dimerization activity"/>
    <property type="evidence" value="ECO:0007669"/>
    <property type="project" value="InterPro"/>
</dbReference>
<evidence type="ECO:0000256" key="3">
    <source>
        <dbReference type="ARBA" id="ARBA00023015"/>
    </source>
</evidence>
<comment type="subcellular location">
    <subcellularLocation>
        <location evidence="1">Nucleus</location>
    </subcellularLocation>
</comment>
<dbReference type="RefSeq" id="XP_064423993.1">
    <property type="nucleotide sequence ID" value="XM_064567923.1"/>
</dbReference>
<evidence type="ECO:0000256" key="2">
    <source>
        <dbReference type="ARBA" id="ARBA00022491"/>
    </source>
</evidence>
<dbReference type="HOGENOM" id="CLU_068550_3_0_1"/>
<evidence type="ECO:0000259" key="8">
    <source>
        <dbReference type="PROSITE" id="PS51054"/>
    </source>
</evidence>
<dbReference type="OMA" id="SHQCHAG"/>
<keyword evidence="3" id="KW-0805">Transcription regulation</keyword>
<feature type="compositionally biased region" description="Basic and acidic residues" evidence="6">
    <location>
        <begin position="43"/>
        <end position="54"/>
    </location>
</feature>
<dbReference type="InParanoid" id="H3BIS0"/>
<dbReference type="eggNOG" id="ENOG502S6S1">
    <property type="taxonomic scope" value="Eukaryota"/>
</dbReference>
<evidence type="ECO:0000256" key="5">
    <source>
        <dbReference type="ARBA" id="ARBA00023242"/>
    </source>
</evidence>
<dbReference type="SUPFAM" id="SSF158457">
    <property type="entry name" value="Orange domain-like"/>
    <property type="match status" value="1"/>
</dbReference>
<reference evidence="9" key="3">
    <citation type="submission" date="2025-09" db="UniProtKB">
        <authorList>
            <consortium name="Ensembl"/>
        </authorList>
    </citation>
    <scope>IDENTIFICATION</scope>
</reference>
<evidence type="ECO:0000256" key="6">
    <source>
        <dbReference type="SAM" id="MobiDB-lite"/>
    </source>
</evidence>
<accession>H3BIS0</accession>
<organism evidence="9 10">
    <name type="scientific">Latimeria chalumnae</name>
    <name type="common">Coelacanth</name>
    <dbReference type="NCBI Taxonomy" id="7897"/>
    <lineage>
        <taxon>Eukaryota</taxon>
        <taxon>Metazoa</taxon>
        <taxon>Chordata</taxon>
        <taxon>Craniata</taxon>
        <taxon>Vertebrata</taxon>
        <taxon>Euteleostomi</taxon>
        <taxon>Coelacanthiformes</taxon>
        <taxon>Coelacanthidae</taxon>
        <taxon>Latimeria</taxon>
    </lineage>
</organism>
<dbReference type="PROSITE" id="PS51054">
    <property type="entry name" value="ORANGE"/>
    <property type="match status" value="1"/>
</dbReference>
<evidence type="ECO:0000313" key="10">
    <source>
        <dbReference type="Proteomes" id="UP000008672"/>
    </source>
</evidence>
<feature type="domain" description="Orange" evidence="8">
    <location>
        <begin position="87"/>
        <end position="119"/>
    </location>
</feature>
<proteinExistence type="predicted"/>
<dbReference type="InterPro" id="IPR011598">
    <property type="entry name" value="bHLH_dom"/>
</dbReference>
<dbReference type="InterPro" id="IPR003650">
    <property type="entry name" value="Orange_dom"/>
</dbReference>
<dbReference type="PROSITE" id="PS50888">
    <property type="entry name" value="BHLH"/>
    <property type="match status" value="1"/>
</dbReference>
<dbReference type="InterPro" id="IPR036638">
    <property type="entry name" value="HLH_DNA-bd_sf"/>
</dbReference>
<dbReference type="GO" id="GO:0005634">
    <property type="term" value="C:nucleus"/>
    <property type="evidence" value="ECO:0007669"/>
    <property type="project" value="UniProtKB-SubCell"/>
</dbReference>
<dbReference type="Gene3D" id="4.10.280.10">
    <property type="entry name" value="Helix-loop-helix DNA-binding domain"/>
    <property type="match status" value="1"/>
</dbReference>
<dbReference type="GO" id="GO:0003677">
    <property type="term" value="F:DNA binding"/>
    <property type="evidence" value="ECO:0007669"/>
    <property type="project" value="InterPro"/>
</dbReference>
<reference evidence="10" key="1">
    <citation type="submission" date="2011-08" db="EMBL/GenBank/DDBJ databases">
        <title>The draft genome of Latimeria chalumnae.</title>
        <authorList>
            <person name="Di Palma F."/>
            <person name="Alfoldi J."/>
            <person name="Johnson J."/>
            <person name="Berlin A."/>
            <person name="Gnerre S."/>
            <person name="Jaffe D."/>
            <person name="MacCallum I."/>
            <person name="Young S."/>
            <person name="Walker B.J."/>
            <person name="Lander E."/>
            <person name="Lindblad-Toh K."/>
        </authorList>
    </citation>
    <scope>NUCLEOTIDE SEQUENCE [LARGE SCALE GENOMIC DNA]</scope>
    <source>
        <strain evidence="10">Wild caught</strain>
    </source>
</reference>
<dbReference type="InterPro" id="IPR050370">
    <property type="entry name" value="HES_HEY"/>
</dbReference>
<dbReference type="SMART" id="SM00353">
    <property type="entry name" value="HLH"/>
    <property type="match status" value="1"/>
</dbReference>
<reference evidence="9" key="2">
    <citation type="submission" date="2025-08" db="UniProtKB">
        <authorList>
            <consortium name="Ensembl"/>
        </authorList>
    </citation>
    <scope>IDENTIFICATION</scope>
</reference>
<name>H3BIS0_LATCH</name>
<feature type="domain" description="BHLH" evidence="7">
    <location>
        <begin position="20"/>
        <end position="69"/>
    </location>
</feature>
<dbReference type="Ensembl" id="ENSLACT00000021932.1">
    <property type="protein sequence ID" value="ENSLACP00000021791.1"/>
    <property type="gene ID" value="ENSLACG00000019150.1"/>
</dbReference>
<dbReference type="SUPFAM" id="SSF47459">
    <property type="entry name" value="HLH, helix-loop-helix DNA-binding domain"/>
    <property type="match status" value="1"/>
</dbReference>
<evidence type="ECO:0000259" key="7">
    <source>
        <dbReference type="PROSITE" id="PS50888"/>
    </source>
</evidence>
<keyword evidence="2" id="KW-0678">Repressor</keyword>
<evidence type="ECO:0000313" key="9">
    <source>
        <dbReference type="Ensembl" id="ENSLACP00000021791.1"/>
    </source>
</evidence>
<dbReference type="SMART" id="SM00511">
    <property type="entry name" value="ORANGE"/>
    <property type="match status" value="1"/>
</dbReference>
<dbReference type="PANTHER" id="PTHR10985">
    <property type="entry name" value="BASIC HELIX-LOOP-HELIX TRANSCRIPTION FACTOR, HES-RELATED"/>
    <property type="match status" value="1"/>
</dbReference>
<keyword evidence="4" id="KW-0804">Transcription</keyword>
<keyword evidence="10" id="KW-1185">Reference proteome</keyword>